<reference evidence="2 3" key="1">
    <citation type="submission" date="2019-04" db="EMBL/GenBank/DDBJ databases">
        <title>Azoarcus nasutitermitis sp. nov. isolated from termite nest.</title>
        <authorList>
            <person name="Lin S.-Y."/>
            <person name="Hameed A."/>
            <person name="Hsu Y.-H."/>
            <person name="Young C.-C."/>
        </authorList>
    </citation>
    <scope>NUCLEOTIDE SEQUENCE [LARGE SCALE GENOMIC DNA]</scope>
    <source>
        <strain evidence="2 3">CC-YHH838</strain>
    </source>
</reference>
<dbReference type="AlphaFoldDB" id="A0A4V3WC39"/>
<accession>A0A4V3WC39</accession>
<dbReference type="Pfam" id="PF00535">
    <property type="entry name" value="Glycos_transf_2"/>
    <property type="match status" value="1"/>
</dbReference>
<keyword evidence="2" id="KW-0808">Transferase</keyword>
<protein>
    <submittedName>
        <fullName evidence="2">Glycosyltransferase family 2 protein</fullName>
    </submittedName>
</protein>
<dbReference type="InterPro" id="IPR029044">
    <property type="entry name" value="Nucleotide-diphossugar_trans"/>
</dbReference>
<feature type="domain" description="Glycosyltransferase 2-like" evidence="1">
    <location>
        <begin position="18"/>
        <end position="144"/>
    </location>
</feature>
<dbReference type="InterPro" id="IPR001173">
    <property type="entry name" value="Glyco_trans_2-like"/>
</dbReference>
<dbReference type="Gene3D" id="3.90.550.10">
    <property type="entry name" value="Spore Coat Polysaccharide Biosynthesis Protein SpsA, Chain A"/>
    <property type="match status" value="1"/>
</dbReference>
<dbReference type="SUPFAM" id="SSF53448">
    <property type="entry name" value="Nucleotide-diphospho-sugar transferases"/>
    <property type="match status" value="1"/>
</dbReference>
<sequence>MMNRSRTSRSRTADPLVSILVFNYNYGRYLRACFDSILEQRYRNIEVCFSDNASSDDSWEIATAYRRKYPDIFNIARNRLNFGPHANLANCAFSKRGKYHLQLCSDDMLEADYIARCVDVLEAHPACAFAMVNRSIIDDRGHLTPEAPFYDRSCIIPGAGQAEVYMMAAVNPSVSQIMYVSGKSAVHGKDVSRELAGRWYGTRLLDFHLCCNYPIAYIKDALLRHRLHAENDSLKAAGSLLEILGPYVLNQQFAETAGTYGLQGVRNRLPDSTEKLGKLCLRYCGKFLVAGDETTGARYFHLAAALSPGIKSEPIHALISGYWDGSATDRKKILNELKSELNFISRQISYAPPEGSITLP</sequence>
<dbReference type="EMBL" id="SSOC01000003">
    <property type="protein sequence ID" value="THF65685.1"/>
    <property type="molecule type" value="Genomic_DNA"/>
</dbReference>
<evidence type="ECO:0000259" key="1">
    <source>
        <dbReference type="Pfam" id="PF00535"/>
    </source>
</evidence>
<dbReference type="GO" id="GO:0016758">
    <property type="term" value="F:hexosyltransferase activity"/>
    <property type="evidence" value="ECO:0007669"/>
    <property type="project" value="UniProtKB-ARBA"/>
</dbReference>
<dbReference type="OrthoDB" id="9802649at2"/>
<dbReference type="RefSeq" id="WP_136347891.1">
    <property type="nucleotide sequence ID" value="NZ_SSOC01000003.1"/>
</dbReference>
<name>A0A4V3WC39_9RHOO</name>
<organism evidence="2 3">
    <name type="scientific">Pseudothauera nasutitermitis</name>
    <dbReference type="NCBI Taxonomy" id="2565930"/>
    <lineage>
        <taxon>Bacteria</taxon>
        <taxon>Pseudomonadati</taxon>
        <taxon>Pseudomonadota</taxon>
        <taxon>Betaproteobacteria</taxon>
        <taxon>Rhodocyclales</taxon>
        <taxon>Zoogloeaceae</taxon>
        <taxon>Pseudothauera</taxon>
    </lineage>
</organism>
<proteinExistence type="predicted"/>
<dbReference type="PANTHER" id="PTHR22916">
    <property type="entry name" value="GLYCOSYLTRANSFERASE"/>
    <property type="match status" value="1"/>
</dbReference>
<comment type="caution">
    <text evidence="2">The sequence shown here is derived from an EMBL/GenBank/DDBJ whole genome shotgun (WGS) entry which is preliminary data.</text>
</comment>
<keyword evidence="3" id="KW-1185">Reference proteome</keyword>
<dbReference type="PANTHER" id="PTHR22916:SF3">
    <property type="entry name" value="UDP-GLCNAC:BETAGAL BETA-1,3-N-ACETYLGLUCOSAMINYLTRANSFERASE-LIKE PROTEIN 1"/>
    <property type="match status" value="1"/>
</dbReference>
<evidence type="ECO:0000313" key="2">
    <source>
        <dbReference type="EMBL" id="THF65685.1"/>
    </source>
</evidence>
<gene>
    <name evidence="2" type="ORF">E6C76_08985</name>
</gene>
<dbReference type="CDD" id="cd00761">
    <property type="entry name" value="Glyco_tranf_GTA_type"/>
    <property type="match status" value="1"/>
</dbReference>
<evidence type="ECO:0000313" key="3">
    <source>
        <dbReference type="Proteomes" id="UP000308430"/>
    </source>
</evidence>
<dbReference type="Proteomes" id="UP000308430">
    <property type="component" value="Unassembled WGS sequence"/>
</dbReference>